<dbReference type="InterPro" id="IPR003930">
    <property type="entry name" value="K_chnl_Ca-activ_BK_bsu"/>
</dbReference>
<evidence type="ECO:0000256" key="8">
    <source>
        <dbReference type="ARBA" id="ARBA00023303"/>
    </source>
</evidence>
<evidence type="ECO:0000256" key="6">
    <source>
        <dbReference type="ARBA" id="ARBA00023136"/>
    </source>
</evidence>
<keyword evidence="3" id="KW-0812">Transmembrane</keyword>
<dbReference type="GeneTree" id="ENSGT00990000212973"/>
<evidence type="ECO:0000256" key="3">
    <source>
        <dbReference type="ARBA" id="ARBA00022692"/>
    </source>
</evidence>
<reference evidence="9" key="2">
    <citation type="submission" date="2025-09" db="UniProtKB">
        <authorList>
            <consortium name="Ensembl"/>
        </authorList>
    </citation>
    <scope>IDENTIFICATION</scope>
</reference>
<name>A0A3B5LG06_9TELE</name>
<keyword evidence="2" id="KW-0813">Transport</keyword>
<keyword evidence="10" id="KW-1185">Reference proteome</keyword>
<reference evidence="9" key="1">
    <citation type="submission" date="2025-08" db="UniProtKB">
        <authorList>
            <consortium name="Ensembl"/>
        </authorList>
    </citation>
    <scope>IDENTIFICATION</scope>
</reference>
<dbReference type="STRING" id="32473.ENSXCOP00000009787"/>
<sequence>HMGMEMTTRGQGSRSFLLSLSLKGRVLSSMPRSPGVMTCSYSYGSDCGRVSRFPCLQVYVSVNNTGRIGRLSHNEEMQDASSEGSPCVYIPRCQKDSAANRAVIVNISQHLKTNQHLCLSHPVVALLHAQVGALIVVMVNLTQYLSRLCEEVGKLKR</sequence>
<accession>A0A3B5LG06</accession>
<keyword evidence="8" id="KW-0407">Ion channel</keyword>
<comment type="subcellular location">
    <subcellularLocation>
        <location evidence="1">Membrane</location>
        <topology evidence="1">Multi-pass membrane protein</topology>
    </subcellularLocation>
</comment>
<dbReference type="GO" id="GO:0015269">
    <property type="term" value="F:calcium-activated potassium channel activity"/>
    <property type="evidence" value="ECO:0007669"/>
    <property type="project" value="InterPro"/>
</dbReference>
<evidence type="ECO:0000313" key="9">
    <source>
        <dbReference type="Ensembl" id="ENSXCOP00000009787.1"/>
    </source>
</evidence>
<evidence type="ECO:0000313" key="10">
    <source>
        <dbReference type="Proteomes" id="UP000261380"/>
    </source>
</evidence>
<organism evidence="9 10">
    <name type="scientific">Xiphophorus couchianus</name>
    <name type="common">Monterrey platyfish</name>
    <dbReference type="NCBI Taxonomy" id="32473"/>
    <lineage>
        <taxon>Eukaryota</taxon>
        <taxon>Metazoa</taxon>
        <taxon>Chordata</taxon>
        <taxon>Craniata</taxon>
        <taxon>Vertebrata</taxon>
        <taxon>Euteleostomi</taxon>
        <taxon>Actinopterygii</taxon>
        <taxon>Neopterygii</taxon>
        <taxon>Teleostei</taxon>
        <taxon>Neoteleostei</taxon>
        <taxon>Acanthomorphata</taxon>
        <taxon>Ovalentaria</taxon>
        <taxon>Atherinomorphae</taxon>
        <taxon>Cyprinodontiformes</taxon>
        <taxon>Poeciliidae</taxon>
        <taxon>Poeciliinae</taxon>
        <taxon>Xiphophorus</taxon>
    </lineage>
</organism>
<protein>
    <submittedName>
        <fullName evidence="9">Uncharacterized protein</fullName>
    </submittedName>
</protein>
<evidence type="ECO:0000256" key="7">
    <source>
        <dbReference type="ARBA" id="ARBA00023180"/>
    </source>
</evidence>
<keyword evidence="6" id="KW-0472">Membrane</keyword>
<evidence type="ECO:0000256" key="5">
    <source>
        <dbReference type="ARBA" id="ARBA00023065"/>
    </source>
</evidence>
<dbReference type="PANTHER" id="PTHR10258:SF5">
    <property type="entry name" value="CALCIUM-ACTIVATED POTASSIUM CHANNEL SUBUNIT BETA-2"/>
    <property type="match status" value="1"/>
</dbReference>
<keyword evidence="4" id="KW-1133">Transmembrane helix</keyword>
<dbReference type="GO" id="GO:0015459">
    <property type="term" value="F:potassium channel regulator activity"/>
    <property type="evidence" value="ECO:0007669"/>
    <property type="project" value="TreeGrafter"/>
</dbReference>
<evidence type="ECO:0000256" key="1">
    <source>
        <dbReference type="ARBA" id="ARBA00004141"/>
    </source>
</evidence>
<dbReference type="Pfam" id="PF03185">
    <property type="entry name" value="CaKB"/>
    <property type="match status" value="1"/>
</dbReference>
<dbReference type="PANTHER" id="PTHR10258">
    <property type="entry name" value="CALCIUM-ACTIVATED POTASSIUM CHANNEL SUBUNIT BETA"/>
    <property type="match status" value="1"/>
</dbReference>
<dbReference type="Proteomes" id="UP000261380">
    <property type="component" value="Unplaced"/>
</dbReference>
<dbReference type="Ensembl" id="ENSXCOT00000009905.1">
    <property type="protein sequence ID" value="ENSXCOP00000009787.1"/>
    <property type="gene ID" value="ENSXCOG00000007436.1"/>
</dbReference>
<evidence type="ECO:0000256" key="2">
    <source>
        <dbReference type="ARBA" id="ARBA00022448"/>
    </source>
</evidence>
<keyword evidence="5" id="KW-0406">Ion transport</keyword>
<keyword evidence="7" id="KW-0325">Glycoprotein</keyword>
<dbReference type="AlphaFoldDB" id="A0A3B5LG06"/>
<dbReference type="GO" id="GO:0008076">
    <property type="term" value="C:voltage-gated potassium channel complex"/>
    <property type="evidence" value="ECO:0007669"/>
    <property type="project" value="TreeGrafter"/>
</dbReference>
<proteinExistence type="predicted"/>
<dbReference type="GO" id="GO:0005513">
    <property type="term" value="P:detection of calcium ion"/>
    <property type="evidence" value="ECO:0007669"/>
    <property type="project" value="TreeGrafter"/>
</dbReference>
<evidence type="ECO:0000256" key="4">
    <source>
        <dbReference type="ARBA" id="ARBA00022989"/>
    </source>
</evidence>